<reference evidence="2 3" key="1">
    <citation type="submission" date="2014-06" db="EMBL/GenBank/DDBJ databases">
        <title>Whole Genome Sequences of Three Symbiotic Endozoicomonas Bacteria.</title>
        <authorList>
            <person name="Neave M.J."/>
            <person name="Apprill A."/>
            <person name="Voolstra C.R."/>
        </authorList>
    </citation>
    <scope>NUCLEOTIDE SEQUENCE [LARGE SCALE GENOMIC DNA]</scope>
    <source>
        <strain evidence="2 3">DSM 22380</strain>
    </source>
</reference>
<organism evidence="2 3">
    <name type="scientific">Endozoicomonas elysicola</name>
    <dbReference type="NCBI Taxonomy" id="305900"/>
    <lineage>
        <taxon>Bacteria</taxon>
        <taxon>Pseudomonadati</taxon>
        <taxon>Pseudomonadota</taxon>
        <taxon>Gammaproteobacteria</taxon>
        <taxon>Oceanospirillales</taxon>
        <taxon>Endozoicomonadaceae</taxon>
        <taxon>Endozoicomonas</taxon>
    </lineage>
</organism>
<keyword evidence="3" id="KW-1185">Reference proteome</keyword>
<dbReference type="Pfam" id="PF00534">
    <property type="entry name" value="Glycos_transf_1"/>
    <property type="match status" value="1"/>
</dbReference>
<proteinExistence type="predicted"/>
<dbReference type="Gene3D" id="3.40.50.2000">
    <property type="entry name" value="Glycogen Phosphorylase B"/>
    <property type="match status" value="1"/>
</dbReference>
<dbReference type="RefSeq" id="WP_020584507.1">
    <property type="nucleotide sequence ID" value="NZ_JOJP01000001.1"/>
</dbReference>
<name>A0A081KCS5_9GAMM</name>
<dbReference type="STRING" id="305900.GV64_15525"/>
<comment type="caution">
    <text evidence="2">The sequence shown here is derived from an EMBL/GenBank/DDBJ whole genome shotgun (WGS) entry which is preliminary data.</text>
</comment>
<dbReference type="EMBL" id="JOJP01000001">
    <property type="protein sequence ID" value="KEI71951.1"/>
    <property type="molecule type" value="Genomic_DNA"/>
</dbReference>
<evidence type="ECO:0000259" key="1">
    <source>
        <dbReference type="Pfam" id="PF00534"/>
    </source>
</evidence>
<accession>A0A081KCS5</accession>
<protein>
    <recommendedName>
        <fullName evidence="1">Glycosyl transferase family 1 domain-containing protein</fullName>
    </recommendedName>
</protein>
<dbReference type="SUPFAM" id="SSF53756">
    <property type="entry name" value="UDP-Glycosyltransferase/glycogen phosphorylase"/>
    <property type="match status" value="1"/>
</dbReference>
<gene>
    <name evidence="2" type="ORF">GV64_15525</name>
</gene>
<sequence length="380" mass="44083">MICYIKSIIPTSFKVYLKRRLRFYRVKKNIFNGVNRRTALISYLYEPFIYSEETRHSSWIEVRQIALALNDLGFNVDVVDCRSDVMLNDKYDVMIGFGYFFRNNYKMARNNILYLNGGHPDFLERAEFKRIVEFNNRSQPHAKQKRKHEFVLSSDLGLTDNIILLGNEYTRKTYSSSLNIYTINAPAIISPHFSEIKKSKNCQRNYLWFGSSGAIHKGLDIVIDFFMVNKNLNLFIAGLSKDEEYLFNLDRDNIHNIGFINVNSPEFNDLITNVGYMIHPSCSEGMSTSVLTCMSHGVIPIITRECGVSLPEGLGYFLDSPSLKSLTKVIDEIKTESFESYLSRSEQLFEYSRLNFSQSNFNRTMTTLLENILDERNEQD</sequence>
<dbReference type="InterPro" id="IPR001296">
    <property type="entry name" value="Glyco_trans_1"/>
</dbReference>
<feature type="domain" description="Glycosyl transferase family 1" evidence="1">
    <location>
        <begin position="200"/>
        <end position="337"/>
    </location>
</feature>
<evidence type="ECO:0000313" key="2">
    <source>
        <dbReference type="EMBL" id="KEI71951.1"/>
    </source>
</evidence>
<dbReference type="Proteomes" id="UP000027997">
    <property type="component" value="Unassembled WGS sequence"/>
</dbReference>
<dbReference type="eggNOG" id="COG0438">
    <property type="taxonomic scope" value="Bacteria"/>
</dbReference>
<evidence type="ECO:0000313" key="3">
    <source>
        <dbReference type="Proteomes" id="UP000027997"/>
    </source>
</evidence>
<dbReference type="AlphaFoldDB" id="A0A081KCS5"/>
<dbReference type="GO" id="GO:0016757">
    <property type="term" value="F:glycosyltransferase activity"/>
    <property type="evidence" value="ECO:0007669"/>
    <property type="project" value="InterPro"/>
</dbReference>